<evidence type="ECO:0000256" key="1">
    <source>
        <dbReference type="ARBA" id="ARBA00004141"/>
    </source>
</evidence>
<keyword evidence="5 7" id="KW-0472">Membrane</keyword>
<feature type="transmembrane region" description="Helical" evidence="7">
    <location>
        <begin position="540"/>
        <end position="558"/>
    </location>
</feature>
<name>A0ABP0B2N2_9PEZI</name>
<evidence type="ECO:0000313" key="10">
    <source>
        <dbReference type="Proteomes" id="UP001642482"/>
    </source>
</evidence>
<accession>A0ABP0B2N2</accession>
<feature type="transmembrane region" description="Helical" evidence="7">
    <location>
        <begin position="326"/>
        <end position="347"/>
    </location>
</feature>
<feature type="transmembrane region" description="Helical" evidence="7">
    <location>
        <begin position="216"/>
        <end position="234"/>
    </location>
</feature>
<evidence type="ECO:0000313" key="9">
    <source>
        <dbReference type="EMBL" id="CAK7213776.1"/>
    </source>
</evidence>
<dbReference type="Proteomes" id="UP001642482">
    <property type="component" value="Unassembled WGS sequence"/>
</dbReference>
<dbReference type="EMBL" id="CAWUHD010000012">
    <property type="protein sequence ID" value="CAK7213776.1"/>
    <property type="molecule type" value="Genomic_DNA"/>
</dbReference>
<keyword evidence="2" id="KW-0813">Transport</keyword>
<evidence type="ECO:0000256" key="4">
    <source>
        <dbReference type="ARBA" id="ARBA00022989"/>
    </source>
</evidence>
<feature type="transmembrane region" description="Helical" evidence="7">
    <location>
        <begin position="456"/>
        <end position="475"/>
    </location>
</feature>
<feature type="transmembrane region" description="Helical" evidence="7">
    <location>
        <begin position="182"/>
        <end position="201"/>
    </location>
</feature>
<dbReference type="Pfam" id="PF06609">
    <property type="entry name" value="TRI12"/>
    <property type="match status" value="1"/>
</dbReference>
<feature type="transmembrane region" description="Helical" evidence="7">
    <location>
        <begin position="392"/>
        <end position="412"/>
    </location>
</feature>
<dbReference type="InterPro" id="IPR053791">
    <property type="entry name" value="MFS_Tri12-like"/>
</dbReference>
<proteinExistence type="predicted"/>
<dbReference type="PANTHER" id="PTHR23501">
    <property type="entry name" value="MAJOR FACILITATOR SUPERFAMILY"/>
    <property type="match status" value="1"/>
</dbReference>
<feature type="transmembrane region" description="Helical" evidence="7">
    <location>
        <begin position="255"/>
        <end position="281"/>
    </location>
</feature>
<dbReference type="PANTHER" id="PTHR23501:SF109">
    <property type="entry name" value="MAJOR FACILITATOR SUPERFAMILY (MFS) PROFILE DOMAIN-CONTAINING PROTEIN-RELATED"/>
    <property type="match status" value="1"/>
</dbReference>
<feature type="transmembrane region" description="Helical" evidence="7">
    <location>
        <begin position="287"/>
        <end position="305"/>
    </location>
</feature>
<feature type="compositionally biased region" description="Polar residues" evidence="6">
    <location>
        <begin position="1"/>
        <end position="10"/>
    </location>
</feature>
<evidence type="ECO:0000256" key="2">
    <source>
        <dbReference type="ARBA" id="ARBA00022448"/>
    </source>
</evidence>
<evidence type="ECO:0000256" key="6">
    <source>
        <dbReference type="SAM" id="MobiDB-lite"/>
    </source>
</evidence>
<sequence>MSDIQVSKTDAVTEHHDASTPVDNSRADHEMDSDSISINSAARGDDLPPGYFYSVNFLGTLLGFCLSAISAYMFVILPTNILSYINADIGPSNYSSWVNIARTLALSFTYTILGRLSDLFGRRWFFIGGNIIALIGIIISAVAQNMTTLIVGAGVYGLGETVQLSFNVAIGELVPNKYRPMVLSFIFLSNAPFAAFGPMIARKFVAIPSLGWRWCYYINIINTGLAIICLFIFYHPPNFELLHERKTKREILRSLDYVGIFLWTAGLTIFLVGVSWGGSIYAWNSPATLSTLIIGLGLLVLLFIWEGVAKLRYPAIPITFFKNRGFMSLVACATVASMFYYSAVLLWPQQISHFFTKDITYGGWLSCTVASSTALGQICAGAIIRWGGNVRYWMIFSTFAMVGFVASLAALTPEKKDMGIALTILGPFFVGFIELTSLALAPLFCKAEDIGLASGLLASIRSAGGSVAVAVYSAILQNRLLTTIPANIGPAAENAGLPASQVPALITAYKAGNVTAYSSAVQAAVAAADPVAYTQAFKTVYLASLGFGGIAIIGCLFAKDAQKHLTSKVERKMQNVKGVKVENEKTATDEV</sequence>
<evidence type="ECO:0000259" key="8">
    <source>
        <dbReference type="PROSITE" id="PS50850"/>
    </source>
</evidence>
<dbReference type="PROSITE" id="PS50850">
    <property type="entry name" value="MFS"/>
    <property type="match status" value="1"/>
</dbReference>
<feature type="transmembrane region" description="Helical" evidence="7">
    <location>
        <begin position="51"/>
        <end position="74"/>
    </location>
</feature>
<dbReference type="CDD" id="cd06179">
    <property type="entry name" value="MFS_TRI12_like"/>
    <property type="match status" value="1"/>
</dbReference>
<keyword evidence="4 7" id="KW-1133">Transmembrane helix</keyword>
<evidence type="ECO:0000256" key="7">
    <source>
        <dbReference type="SAM" id="Phobius"/>
    </source>
</evidence>
<keyword evidence="3 7" id="KW-0812">Transmembrane</keyword>
<protein>
    <recommendedName>
        <fullName evidence="8">Major facilitator superfamily (MFS) profile domain-containing protein</fullName>
    </recommendedName>
</protein>
<feature type="transmembrane region" description="Helical" evidence="7">
    <location>
        <begin position="149"/>
        <end position="170"/>
    </location>
</feature>
<dbReference type="InterPro" id="IPR020846">
    <property type="entry name" value="MFS_dom"/>
</dbReference>
<feature type="region of interest" description="Disordered" evidence="6">
    <location>
        <begin position="1"/>
        <end position="30"/>
    </location>
</feature>
<dbReference type="InterPro" id="IPR010573">
    <property type="entry name" value="MFS_Str1/Tri12-like"/>
</dbReference>
<evidence type="ECO:0000256" key="5">
    <source>
        <dbReference type="ARBA" id="ARBA00023136"/>
    </source>
</evidence>
<dbReference type="InterPro" id="IPR036259">
    <property type="entry name" value="MFS_trans_sf"/>
</dbReference>
<feature type="domain" description="Major facilitator superfamily (MFS) profile" evidence="8">
    <location>
        <begin position="56"/>
        <end position="563"/>
    </location>
</feature>
<comment type="subcellular location">
    <subcellularLocation>
        <location evidence="1">Membrane</location>
        <topology evidence="1">Multi-pass membrane protein</topology>
    </subcellularLocation>
</comment>
<feature type="transmembrane region" description="Helical" evidence="7">
    <location>
        <begin position="418"/>
        <end position="444"/>
    </location>
</feature>
<keyword evidence="10" id="KW-1185">Reference proteome</keyword>
<evidence type="ECO:0000256" key="3">
    <source>
        <dbReference type="ARBA" id="ARBA00022692"/>
    </source>
</evidence>
<dbReference type="Gene3D" id="1.20.1250.20">
    <property type="entry name" value="MFS general substrate transporter like domains"/>
    <property type="match status" value="1"/>
</dbReference>
<dbReference type="PROSITE" id="PS00216">
    <property type="entry name" value="SUGAR_TRANSPORT_1"/>
    <property type="match status" value="1"/>
</dbReference>
<reference evidence="9 10" key="1">
    <citation type="submission" date="2024-01" db="EMBL/GenBank/DDBJ databases">
        <authorList>
            <person name="Allen C."/>
            <person name="Tagirdzhanova G."/>
        </authorList>
    </citation>
    <scope>NUCLEOTIDE SEQUENCE [LARGE SCALE GENOMIC DNA]</scope>
</reference>
<organism evidence="9 10">
    <name type="scientific">Sporothrix eucalyptigena</name>
    <dbReference type="NCBI Taxonomy" id="1812306"/>
    <lineage>
        <taxon>Eukaryota</taxon>
        <taxon>Fungi</taxon>
        <taxon>Dikarya</taxon>
        <taxon>Ascomycota</taxon>
        <taxon>Pezizomycotina</taxon>
        <taxon>Sordariomycetes</taxon>
        <taxon>Sordariomycetidae</taxon>
        <taxon>Ophiostomatales</taxon>
        <taxon>Ophiostomataceae</taxon>
        <taxon>Sporothrix</taxon>
    </lineage>
</organism>
<feature type="transmembrane region" description="Helical" evidence="7">
    <location>
        <begin position="125"/>
        <end position="143"/>
    </location>
</feature>
<dbReference type="SUPFAM" id="SSF103473">
    <property type="entry name" value="MFS general substrate transporter"/>
    <property type="match status" value="1"/>
</dbReference>
<feature type="transmembrane region" description="Helical" evidence="7">
    <location>
        <begin position="359"/>
        <end position="380"/>
    </location>
</feature>
<dbReference type="InterPro" id="IPR005829">
    <property type="entry name" value="Sugar_transporter_CS"/>
</dbReference>
<comment type="caution">
    <text evidence="9">The sequence shown here is derived from an EMBL/GenBank/DDBJ whole genome shotgun (WGS) entry which is preliminary data.</text>
</comment>
<gene>
    <name evidence="9" type="ORF">SEUCBS140593_001959</name>
</gene>